<reference evidence="7 8" key="1">
    <citation type="journal article" date="2014" name="Genome Announc.">
        <title>Draft genome sequence of Sclerotinia borealis, a psychrophilic plant pathogenic fungus.</title>
        <authorList>
            <person name="Mardanov A.V."/>
            <person name="Beletsky A.V."/>
            <person name="Kadnikov V.V."/>
            <person name="Ignatov A.N."/>
            <person name="Ravin N.V."/>
        </authorList>
    </citation>
    <scope>NUCLEOTIDE SEQUENCE [LARGE SCALE GENOMIC DNA]</scope>
    <source>
        <strain evidence="8">F-4157</strain>
    </source>
</reference>
<protein>
    <recommendedName>
        <fullName evidence="6">RanBP2-type domain-containing protein</fullName>
    </recommendedName>
</protein>
<proteinExistence type="predicted"/>
<dbReference type="PROSITE" id="PS50199">
    <property type="entry name" value="ZF_RANBP2_2"/>
    <property type="match status" value="1"/>
</dbReference>
<dbReference type="SUPFAM" id="SSF56214">
    <property type="entry name" value="4'-phosphopantetheinyl transferase"/>
    <property type="match status" value="2"/>
</dbReference>
<feature type="compositionally biased region" description="Basic and acidic residues" evidence="5">
    <location>
        <begin position="785"/>
        <end position="819"/>
    </location>
</feature>
<evidence type="ECO:0000256" key="1">
    <source>
        <dbReference type="ARBA" id="ARBA00022723"/>
    </source>
</evidence>
<dbReference type="Gene3D" id="3.90.470.20">
    <property type="entry name" value="4'-phosphopantetheinyl transferase domain"/>
    <property type="match status" value="2"/>
</dbReference>
<feature type="region of interest" description="Disordered" evidence="5">
    <location>
        <begin position="332"/>
        <end position="370"/>
    </location>
</feature>
<dbReference type="InterPro" id="IPR001876">
    <property type="entry name" value="Znf_RanBP2"/>
</dbReference>
<dbReference type="Proteomes" id="UP000019487">
    <property type="component" value="Unassembled WGS sequence"/>
</dbReference>
<keyword evidence="3" id="KW-0862">Zinc</keyword>
<dbReference type="InterPro" id="IPR037143">
    <property type="entry name" value="4-PPantetheinyl_Trfase_dom_sf"/>
</dbReference>
<feature type="compositionally biased region" description="Polar residues" evidence="5">
    <location>
        <begin position="332"/>
        <end position="349"/>
    </location>
</feature>
<dbReference type="GO" id="GO:0008897">
    <property type="term" value="F:holo-[acyl-carrier-protein] synthase activity"/>
    <property type="evidence" value="ECO:0007669"/>
    <property type="project" value="InterPro"/>
</dbReference>
<gene>
    <name evidence="7" type="ORF">SBOR_1914</name>
</gene>
<dbReference type="GO" id="GO:0000287">
    <property type="term" value="F:magnesium ion binding"/>
    <property type="evidence" value="ECO:0007669"/>
    <property type="project" value="InterPro"/>
</dbReference>
<evidence type="ECO:0000313" key="8">
    <source>
        <dbReference type="Proteomes" id="UP000019487"/>
    </source>
</evidence>
<dbReference type="GO" id="GO:0008270">
    <property type="term" value="F:zinc ion binding"/>
    <property type="evidence" value="ECO:0007669"/>
    <property type="project" value="UniProtKB-KW"/>
</dbReference>
<dbReference type="AlphaFoldDB" id="W9CLQ6"/>
<evidence type="ECO:0000256" key="5">
    <source>
        <dbReference type="SAM" id="MobiDB-lite"/>
    </source>
</evidence>
<evidence type="ECO:0000256" key="3">
    <source>
        <dbReference type="ARBA" id="ARBA00022833"/>
    </source>
</evidence>
<name>W9CLQ6_SCLBF</name>
<feature type="domain" description="RanBP2-type" evidence="6">
    <location>
        <begin position="498"/>
        <end position="529"/>
    </location>
</feature>
<comment type="caution">
    <text evidence="7">The sequence shown here is derived from an EMBL/GenBank/DDBJ whole genome shotgun (WGS) entry which is preliminary data.</text>
</comment>
<feature type="region of interest" description="Disordered" evidence="5">
    <location>
        <begin position="760"/>
        <end position="838"/>
    </location>
</feature>
<dbReference type="HOGENOM" id="CLU_374260_0_0_1"/>
<keyword evidence="2 4" id="KW-0863">Zinc-finger</keyword>
<feature type="compositionally biased region" description="Polar residues" evidence="5">
    <location>
        <begin position="361"/>
        <end position="370"/>
    </location>
</feature>
<accession>W9CLQ6</accession>
<organism evidence="7 8">
    <name type="scientific">Sclerotinia borealis (strain F-4128)</name>
    <dbReference type="NCBI Taxonomy" id="1432307"/>
    <lineage>
        <taxon>Eukaryota</taxon>
        <taxon>Fungi</taxon>
        <taxon>Dikarya</taxon>
        <taxon>Ascomycota</taxon>
        <taxon>Pezizomycotina</taxon>
        <taxon>Leotiomycetes</taxon>
        <taxon>Helotiales</taxon>
        <taxon>Sclerotiniaceae</taxon>
        <taxon>Sclerotinia</taxon>
    </lineage>
</organism>
<dbReference type="PROSITE" id="PS01358">
    <property type="entry name" value="ZF_RANBP2_1"/>
    <property type="match status" value="1"/>
</dbReference>
<evidence type="ECO:0000313" key="7">
    <source>
        <dbReference type="EMBL" id="ESZ97727.1"/>
    </source>
</evidence>
<evidence type="ECO:0000256" key="4">
    <source>
        <dbReference type="PROSITE-ProRule" id="PRU00322"/>
    </source>
</evidence>
<evidence type="ECO:0000259" key="6">
    <source>
        <dbReference type="PROSITE" id="PS50199"/>
    </source>
</evidence>
<dbReference type="EMBL" id="AYSA01000073">
    <property type="protein sequence ID" value="ESZ97727.1"/>
    <property type="molecule type" value="Genomic_DNA"/>
</dbReference>
<keyword evidence="1" id="KW-0479">Metal-binding</keyword>
<keyword evidence="8" id="KW-1185">Reference proteome</keyword>
<dbReference type="OrthoDB" id="15433at2759"/>
<sequence length="838" mass="94520">MQRAFPLPVNVGTDICQISRISDILTKHQSKYAHRFIRRVFTPQEQVWYRPRLLPLIEYLYFMERREFIQEKIENRQTWRAKSLEALIGLVPAKEIPLPNNTSANSEPVGSLIWAPYTTQGHPKILTKEEEASTLNQLKVNLQGVARFLAGRYAAKEAAKKAFSIRELGFHDITIDNPSLDKLRSRAPITLIKSATGGDDQIVPMSISHDGDYATAVCLSYESVTPPPIPDFQEIGPDMGRLLEEMTIKRLSLPVPSLPPKFTYRHTYQDSTLPERSQRILTPPQKIPVKLMTPITGRLAEIMKSTMGGSNIPTAETKGDLEVLEVSNPVQPKVSLSPTNNLASKSTLDASKDWNPIQPKVSLSPTNDPASKSILDASKDWNPIQPKVSLSPTNDPAIKSILDVSKVSSSVQPEASLPPHYSLRIRYHASASDPIDVDPVNPLLNRNYLTFKPRGDLFRDSQATDYPWDSPTIDNQSTSHPQDGEVVTQIYENDLIPQPSVWICNSKVCGVENSMEHRACVKCGTNHDEGWLNHIDLDSDYNIRLAQVANTPGLPFDIDPDKEELRKARVEVRQSRLKTRTESIYGLPTHLDPRVIKKNLENCLRVERLPIGITNEELIEGFKGYCTAIKGYVHVSSVGSVKAYIILSRKTEANKIRHLAQRPELLPVIRGHRLKMVKADDGVKAFLREYGTGARRWDWKADFWTTDVFHAYDKEECEAHAQRQEEVWKEIVAHEEKLKNKRTLEARVNADNREAKLKIKFDKSMKKSQQSMEGGKGTESLEGGKVTEPRVKEEGNTTEPRAKDEGKAAERKAKDERPQYRGGKRPKVQRGLGYENPT</sequence>
<evidence type="ECO:0000256" key="2">
    <source>
        <dbReference type="ARBA" id="ARBA00022771"/>
    </source>
</evidence>